<proteinExistence type="predicted"/>
<dbReference type="SFLD" id="SFLDG01018">
    <property type="entry name" value="Squalene/Phytoene_Synthase_Lik"/>
    <property type="match status" value="1"/>
</dbReference>
<accession>A0AAU8PND7</accession>
<dbReference type="Pfam" id="PF00494">
    <property type="entry name" value="SQS_PSY"/>
    <property type="match status" value="1"/>
</dbReference>
<dbReference type="KEGG" id="coe:CP258_10725"/>
<dbReference type="SFLD" id="SFLDG01212">
    <property type="entry name" value="Phytoene_synthase_like"/>
    <property type="match status" value="1"/>
</dbReference>
<evidence type="ECO:0000313" key="2">
    <source>
        <dbReference type="Proteomes" id="UP000006465"/>
    </source>
</evidence>
<dbReference type="SFLD" id="SFLDS00005">
    <property type="entry name" value="Isoprenoid_Synthase_Type_I"/>
    <property type="match status" value="1"/>
</dbReference>
<dbReference type="AlphaFoldDB" id="A0AAU8PND7"/>
<organism evidence="1 2">
    <name type="scientific">Corynebacterium pseudotuberculosis 258</name>
    <dbReference type="NCBI Taxonomy" id="1168865"/>
    <lineage>
        <taxon>Bacteria</taxon>
        <taxon>Bacillati</taxon>
        <taxon>Actinomycetota</taxon>
        <taxon>Actinomycetes</taxon>
        <taxon>Mycobacteriales</taxon>
        <taxon>Corynebacteriaceae</taxon>
        <taxon>Corynebacterium</taxon>
    </lineage>
</organism>
<dbReference type="Proteomes" id="UP000006465">
    <property type="component" value="Chromosome"/>
</dbReference>
<dbReference type="PANTHER" id="PTHR31480">
    <property type="entry name" value="BIFUNCTIONAL LYCOPENE CYCLASE/PHYTOENE SYNTHASE"/>
    <property type="match status" value="1"/>
</dbReference>
<dbReference type="Gene3D" id="1.10.600.10">
    <property type="entry name" value="Farnesyl Diphosphate Synthase"/>
    <property type="match status" value="1"/>
</dbReference>
<dbReference type="GO" id="GO:0004311">
    <property type="term" value="F:geranylgeranyl diphosphate synthase activity"/>
    <property type="evidence" value="ECO:0007669"/>
    <property type="project" value="InterPro"/>
</dbReference>
<sequence>MPRWPLRKIYHHLQALKPLTLSSSQKPVEGEASSSCHRRKLAATVFLGTFTALKKFCEETSAKKGIKVPCEGISTIPNRTLNEKSPDATTLESFDQMSIKAAEKVITSYSTSFSFATYVLEPELRTDIRNLYAMVRTADEIVDGTARAAGLTPIQTAKLLTHYEREVILAPTQRLHVDPVMHAYAISARRCQFKQEHVRAFFASMRRDITSGECTTDEDYHGYIYGSAEVIGLMCLSAFLVKRPSSRSQDADQRTYSYSQKELDIMGEGARSLGAAFQKVNFLRDWQEDSTHLGRHYFPGAPSLLTDSFKQTIIADIRTDLTAAFQAIPLLPNSAKAGVTAAAELFTELTNILEATSAAEIMKNRASVPLLTKMKIMARALIKARKFHPLANTRLTS</sequence>
<reference evidence="1 2" key="1">
    <citation type="journal article" date="2013" name="J. Biotechnol.">
        <title>Genome sequence of Corynebacterium pseudotuberculosis biovar equi strain 258 and prediction of antigenic targets to improve biotechnological vaccine production.</title>
        <authorList>
            <person name="Soares S.C."/>
            <person name="Trost E."/>
            <person name="Ramos R.T."/>
            <person name="Carneiro A.R."/>
            <person name="Santos A.R."/>
            <person name="Pinto A.C."/>
            <person name="Barbosa E."/>
            <person name="Aburjaile F."/>
            <person name="Ali A."/>
            <person name="Diniz C.A."/>
            <person name="Hassan S.S."/>
            <person name="Fiaux K."/>
            <person name="Guimaraes L.C."/>
            <person name="Bakhtiar S.M."/>
            <person name="Pereira U."/>
            <person name="Almeida S.S."/>
            <person name="Abreu V.A."/>
            <person name="Rocha F.S."/>
            <person name="Dorella F.A."/>
            <person name="Miyoshi A."/>
            <person name="Silva A."/>
            <person name="Azevedo V."/>
            <person name="Tauch A."/>
        </authorList>
    </citation>
    <scope>NUCLEOTIDE SEQUENCE [LARGE SCALE GENOMIC DNA]</scope>
    <source>
        <strain evidence="1 2">258</strain>
    </source>
</reference>
<dbReference type="EMBL" id="CP003540">
    <property type="protein sequence ID" value="AFK17713.1"/>
    <property type="molecule type" value="Genomic_DNA"/>
</dbReference>
<dbReference type="InterPro" id="IPR008949">
    <property type="entry name" value="Isoprenoid_synthase_dom_sf"/>
</dbReference>
<protein>
    <submittedName>
        <fullName evidence="1">Phytoene synthase</fullName>
    </submittedName>
</protein>
<dbReference type="SUPFAM" id="SSF48576">
    <property type="entry name" value="Terpenoid synthases"/>
    <property type="match status" value="1"/>
</dbReference>
<dbReference type="RefSeq" id="WP_014367868.1">
    <property type="nucleotide sequence ID" value="NC_017945.3"/>
</dbReference>
<evidence type="ECO:0000313" key="1">
    <source>
        <dbReference type="EMBL" id="AFK17713.1"/>
    </source>
</evidence>
<dbReference type="InterPro" id="IPR002060">
    <property type="entry name" value="Squ/phyt_synthse"/>
</dbReference>
<gene>
    <name evidence="1" type="ORF">CP258_10725</name>
</gene>
<dbReference type="InterPro" id="IPR044843">
    <property type="entry name" value="Trans_IPPS_bact-type"/>
</dbReference>
<name>A0AAU8PND7_CORPS</name>